<evidence type="ECO:0000256" key="1">
    <source>
        <dbReference type="SAM" id="Phobius"/>
    </source>
</evidence>
<keyword evidence="1" id="KW-0472">Membrane</keyword>
<protein>
    <submittedName>
        <fullName evidence="2">Uncharacterized protein</fullName>
    </submittedName>
</protein>
<dbReference type="AlphaFoldDB" id="Q2GE25"/>
<name>Q2GE25_EHRS3</name>
<reference evidence="2 3" key="1">
    <citation type="journal article" date="2006" name="PLoS Genet.">
        <title>Comparative genomics of emerging human ehrlichiosis agents.</title>
        <authorList>
            <person name="Dunning Hotopp J.C."/>
            <person name="Lin M."/>
            <person name="Madupu R."/>
            <person name="Crabtree J."/>
            <person name="Angiuoli S.V."/>
            <person name="Eisen J.A."/>
            <person name="Seshadri R."/>
            <person name="Ren Q."/>
            <person name="Wu M."/>
            <person name="Utterback T.R."/>
            <person name="Smith S."/>
            <person name="Lewis M."/>
            <person name="Khouri H."/>
            <person name="Zhang C."/>
            <person name="Niu H."/>
            <person name="Lin Q."/>
            <person name="Ohashi N."/>
            <person name="Zhi N."/>
            <person name="Nelson W."/>
            <person name="Brinkac L.M."/>
            <person name="Dodson R.J."/>
            <person name="Rosovitz M.J."/>
            <person name="Sundaram J."/>
            <person name="Daugherty S.C."/>
            <person name="Davidsen T."/>
            <person name="Durkin A.S."/>
            <person name="Gwinn M."/>
            <person name="Haft D.H."/>
            <person name="Selengut J.D."/>
            <person name="Sullivan S.A."/>
            <person name="Zafar N."/>
            <person name="Zhou L."/>
            <person name="Benahmed F."/>
            <person name="Forberger H."/>
            <person name="Halpin R."/>
            <person name="Mulligan S."/>
            <person name="Robinson J."/>
            <person name="White O."/>
            <person name="Rikihisa Y."/>
            <person name="Tettelin H."/>
        </authorList>
    </citation>
    <scope>NUCLEOTIDE SEQUENCE [LARGE SCALE GENOMIC DNA]</scope>
    <source>
        <strain evidence="3">ATCC VR-367 / Miyayama</strain>
    </source>
</reference>
<sequence>MLILLCEEKCTYVLVWCFISLFTFECVDWSSICFYSIRMGVGFTVV</sequence>
<feature type="transmembrane region" description="Helical" evidence="1">
    <location>
        <begin position="12"/>
        <end position="37"/>
    </location>
</feature>
<dbReference type="EMBL" id="CP000237">
    <property type="protein sequence ID" value="ABD46098.1"/>
    <property type="molecule type" value="Genomic_DNA"/>
</dbReference>
<accession>Q2GE25</accession>
<dbReference type="KEGG" id="nse:NSE_0382"/>
<dbReference type="HOGENOM" id="CLU_3186337_0_0_5"/>
<proteinExistence type="predicted"/>
<keyword evidence="1" id="KW-1133">Transmembrane helix</keyword>
<keyword evidence="3" id="KW-1185">Reference proteome</keyword>
<evidence type="ECO:0000313" key="2">
    <source>
        <dbReference type="EMBL" id="ABD46098.1"/>
    </source>
</evidence>
<organism evidence="2 3">
    <name type="scientific">Ehrlichia sennetsu (strain ATCC VR-367 / Miyayama)</name>
    <name type="common">Neorickettsia sennetsu</name>
    <dbReference type="NCBI Taxonomy" id="222891"/>
    <lineage>
        <taxon>Bacteria</taxon>
        <taxon>Pseudomonadati</taxon>
        <taxon>Pseudomonadota</taxon>
        <taxon>Alphaproteobacteria</taxon>
        <taxon>Rickettsiales</taxon>
        <taxon>Anaplasmataceae</taxon>
        <taxon>Ehrlichia</taxon>
    </lineage>
</organism>
<dbReference type="Proteomes" id="UP000001942">
    <property type="component" value="Chromosome"/>
</dbReference>
<keyword evidence="1" id="KW-0812">Transmembrane</keyword>
<dbReference type="STRING" id="222891.NSE_0382"/>
<evidence type="ECO:0000313" key="3">
    <source>
        <dbReference type="Proteomes" id="UP000001942"/>
    </source>
</evidence>
<gene>
    <name evidence="2" type="ordered locus">NSE_0382</name>
</gene>